<proteinExistence type="inferred from homology"/>
<evidence type="ECO:0000259" key="6">
    <source>
        <dbReference type="Pfam" id="PF02709"/>
    </source>
</evidence>
<keyword evidence="8" id="KW-1185">Reference proteome</keyword>
<comment type="pathway">
    <text evidence="1">Cell wall biogenesis; cell wall polysaccharide biosynthesis.</text>
</comment>
<dbReference type="GO" id="GO:0016757">
    <property type="term" value="F:glycosyltransferase activity"/>
    <property type="evidence" value="ECO:0007669"/>
    <property type="project" value="UniProtKB-KW"/>
</dbReference>
<dbReference type="Proteomes" id="UP000317893">
    <property type="component" value="Unassembled WGS sequence"/>
</dbReference>
<dbReference type="PANTHER" id="PTHR43179:SF12">
    <property type="entry name" value="GALACTOFURANOSYLTRANSFERASE GLFT2"/>
    <property type="match status" value="1"/>
</dbReference>
<name>A0A542DXZ1_9MICO</name>
<comment type="caution">
    <text evidence="7">The sequence shown here is derived from an EMBL/GenBank/DDBJ whole genome shotgun (WGS) entry which is preliminary data.</text>
</comment>
<dbReference type="AlphaFoldDB" id="A0A542DXZ1"/>
<dbReference type="SUPFAM" id="SSF53448">
    <property type="entry name" value="Nucleotide-diphospho-sugar transferases"/>
    <property type="match status" value="1"/>
</dbReference>
<protein>
    <submittedName>
        <fullName evidence="7">GT2 family glycosyltransferase</fullName>
    </submittedName>
</protein>
<gene>
    <name evidence="7" type="ORF">FB458_0873</name>
</gene>
<feature type="domain" description="Galactosyltransferase C-terminal" evidence="6">
    <location>
        <begin position="183"/>
        <end position="221"/>
    </location>
</feature>
<dbReference type="EMBL" id="VFMN01000001">
    <property type="protein sequence ID" value="TQJ07804.1"/>
    <property type="molecule type" value="Genomic_DNA"/>
</dbReference>
<reference evidence="7 8" key="1">
    <citation type="submission" date="2019-06" db="EMBL/GenBank/DDBJ databases">
        <title>Sequencing the genomes of 1000 actinobacteria strains.</title>
        <authorList>
            <person name="Klenk H.-P."/>
        </authorList>
    </citation>
    <scope>NUCLEOTIDE SEQUENCE [LARGE SCALE GENOMIC DNA]</scope>
    <source>
        <strain evidence="7 8">DSM 18607</strain>
    </source>
</reference>
<dbReference type="InterPro" id="IPR029044">
    <property type="entry name" value="Nucleotide-diphossugar_trans"/>
</dbReference>
<evidence type="ECO:0000313" key="7">
    <source>
        <dbReference type="EMBL" id="TQJ07804.1"/>
    </source>
</evidence>
<evidence type="ECO:0000256" key="3">
    <source>
        <dbReference type="ARBA" id="ARBA00022676"/>
    </source>
</evidence>
<evidence type="ECO:0000256" key="2">
    <source>
        <dbReference type="ARBA" id="ARBA00006739"/>
    </source>
</evidence>
<organism evidence="7 8">
    <name type="scientific">Lapillicoccus jejuensis</name>
    <dbReference type="NCBI Taxonomy" id="402171"/>
    <lineage>
        <taxon>Bacteria</taxon>
        <taxon>Bacillati</taxon>
        <taxon>Actinomycetota</taxon>
        <taxon>Actinomycetes</taxon>
        <taxon>Micrococcales</taxon>
        <taxon>Intrasporangiaceae</taxon>
        <taxon>Lapillicoccus</taxon>
    </lineage>
</organism>
<evidence type="ECO:0000313" key="8">
    <source>
        <dbReference type="Proteomes" id="UP000317893"/>
    </source>
</evidence>
<keyword evidence="4 7" id="KW-0808">Transferase</keyword>
<evidence type="ECO:0000256" key="5">
    <source>
        <dbReference type="SAM" id="MobiDB-lite"/>
    </source>
</evidence>
<dbReference type="Gene3D" id="3.90.550.10">
    <property type="entry name" value="Spore Coat Polysaccharide Biosynthesis Protein SpsA, Chain A"/>
    <property type="match status" value="1"/>
</dbReference>
<keyword evidence="3" id="KW-0328">Glycosyltransferase</keyword>
<dbReference type="OrthoDB" id="6653642at2"/>
<dbReference type="InterPro" id="IPR027791">
    <property type="entry name" value="Galactosyl_T_C"/>
</dbReference>
<sequence>MTVAVLVPVHGRHAHLRGVLARLPDQVRTPDLVVVAAMGDPEVAGVVAEVAAGPAWRAAMPTVVPEVLDVPVDARGLPLARARNTLAAHAIGRGADVLVLLDVDCLPSPALVASYADAVAGLRAERGDRPVVAAGPVHYLPPAPPGGYADADLAASSPHPARPVPSGTRAQADDLMLLWSLSLAVDASSWRAVGGFDEAYVGYGGEDTDWAMRLDRAGGELWWVRDAVAFHQHHPVESPPVRHVDAIVRNANVFHDRWGFFPMGGWLEAFAEAGLAELDEPVTPSGGPPRWRRRGSGGTGRRTP</sequence>
<feature type="region of interest" description="Disordered" evidence="5">
    <location>
        <begin position="279"/>
        <end position="304"/>
    </location>
</feature>
<dbReference type="PANTHER" id="PTHR43179">
    <property type="entry name" value="RHAMNOSYLTRANSFERASE WBBL"/>
    <property type="match status" value="1"/>
</dbReference>
<dbReference type="Pfam" id="PF02709">
    <property type="entry name" value="Glyco_transf_7C"/>
    <property type="match status" value="1"/>
</dbReference>
<dbReference type="RefSeq" id="WP_141847083.1">
    <property type="nucleotide sequence ID" value="NZ_BAAAPR010000017.1"/>
</dbReference>
<evidence type="ECO:0000256" key="1">
    <source>
        <dbReference type="ARBA" id="ARBA00004776"/>
    </source>
</evidence>
<evidence type="ECO:0000256" key="4">
    <source>
        <dbReference type="ARBA" id="ARBA00022679"/>
    </source>
</evidence>
<accession>A0A542DXZ1</accession>
<comment type="similarity">
    <text evidence="2">Belongs to the glycosyltransferase 2 family.</text>
</comment>